<dbReference type="InterPro" id="IPR010260">
    <property type="entry name" value="AlpA"/>
</dbReference>
<evidence type="ECO:0000313" key="1">
    <source>
        <dbReference type="EMBL" id="SEM53568.1"/>
    </source>
</evidence>
<protein>
    <submittedName>
        <fullName evidence="1">Prophage CP4-57 regulatory protein (AlpA)</fullName>
    </submittedName>
</protein>
<dbReference type="STRING" id="933059.SAMN04488103_101409"/>
<dbReference type="Proteomes" id="UP000198761">
    <property type="component" value="Unassembled WGS sequence"/>
</dbReference>
<accession>A0A1H7Z7L8</accession>
<gene>
    <name evidence="1" type="ORF">SAMN04488103_101409</name>
</gene>
<sequence length="60" mass="6816">MTQRLVSARDTAAFYGIGQSTLWRWIGEGSVPQPIRIGRRTFWDSEMLNQHVVSLQAPAK</sequence>
<organism evidence="1 2">
    <name type="scientific">Gemmobacter aquatilis</name>
    <dbReference type="NCBI Taxonomy" id="933059"/>
    <lineage>
        <taxon>Bacteria</taxon>
        <taxon>Pseudomonadati</taxon>
        <taxon>Pseudomonadota</taxon>
        <taxon>Alphaproteobacteria</taxon>
        <taxon>Rhodobacterales</taxon>
        <taxon>Paracoccaceae</taxon>
        <taxon>Gemmobacter</taxon>
    </lineage>
</organism>
<keyword evidence="2" id="KW-1185">Reference proteome</keyword>
<evidence type="ECO:0000313" key="2">
    <source>
        <dbReference type="Proteomes" id="UP000198761"/>
    </source>
</evidence>
<dbReference type="Pfam" id="PF05930">
    <property type="entry name" value="Phage_AlpA"/>
    <property type="match status" value="1"/>
</dbReference>
<dbReference type="EMBL" id="FOCE01000001">
    <property type="protein sequence ID" value="SEM53568.1"/>
    <property type="molecule type" value="Genomic_DNA"/>
</dbReference>
<reference evidence="1 2" key="1">
    <citation type="submission" date="2016-10" db="EMBL/GenBank/DDBJ databases">
        <authorList>
            <person name="de Groot N.N."/>
        </authorList>
    </citation>
    <scope>NUCLEOTIDE SEQUENCE [LARGE SCALE GENOMIC DNA]</scope>
    <source>
        <strain evidence="1 2">DSM 3857</strain>
    </source>
</reference>
<dbReference type="InterPro" id="IPR009061">
    <property type="entry name" value="DNA-bd_dom_put_sf"/>
</dbReference>
<proteinExistence type="predicted"/>
<dbReference type="Gene3D" id="1.10.238.160">
    <property type="match status" value="1"/>
</dbReference>
<name>A0A1H7Z7L8_9RHOB</name>
<dbReference type="SUPFAM" id="SSF46955">
    <property type="entry name" value="Putative DNA-binding domain"/>
    <property type="match status" value="1"/>
</dbReference>
<dbReference type="AlphaFoldDB" id="A0A1H7Z7L8"/>